<feature type="domain" description="Leucine-rich repeat-containing N-terminal plant-type" evidence="12">
    <location>
        <begin position="35"/>
        <end position="74"/>
    </location>
</feature>
<evidence type="ECO:0000256" key="9">
    <source>
        <dbReference type="ARBA" id="ARBA00023170"/>
    </source>
</evidence>
<evidence type="ECO:0000313" key="13">
    <source>
        <dbReference type="EMBL" id="GAY59359.1"/>
    </source>
</evidence>
<dbReference type="FunFam" id="3.80.10.10:FF:000400">
    <property type="entry name" value="Nuclear pore complex protein NUP107"/>
    <property type="match status" value="1"/>
</dbReference>
<dbReference type="SUPFAM" id="SSF52058">
    <property type="entry name" value="L domain-like"/>
    <property type="match status" value="1"/>
</dbReference>
<sequence length="404" mass="45036">MKPNTSAFVAFALLELFAIATVINISFCKGASCIESEREALLKLKHDLRDPSNRLASWIGNNGDCCKWDGVMCSNFTGHVLELNLQWSNLVGKINPSLLELKHLIHLDLSGNDFQGIQIPKYLASLVNLRYLNLFEANFTGMIPHQLGNLSNLQYLDLGGDYFELQADTVSWLSGLFFLEHLGMSFVNLSKASDSLLVINSLPSLKELMLPFCELHHFPPLSSANFSSLTTLDLSRNQFQGQIPSRLGNLTSLKYLDITSNQFNSAVPGWLSKLNDLEFLSLQSNRLQGNISSLGLENLTSIQSLSLDSNYELGGKIPTSFGRFCKLTFFSMGFTNLSQDVSEILGIFSGCVAYELESLSLRGCQMLYRDPFSISYVGRKISQRTLNFSNSPKIIFLERYLIVG</sequence>
<keyword evidence="5 11" id="KW-0732">Signal</keyword>
<evidence type="ECO:0000256" key="3">
    <source>
        <dbReference type="ARBA" id="ARBA00022614"/>
    </source>
</evidence>
<evidence type="ECO:0000256" key="6">
    <source>
        <dbReference type="ARBA" id="ARBA00022737"/>
    </source>
</evidence>
<dbReference type="InterPro" id="IPR046956">
    <property type="entry name" value="RLP23-like"/>
</dbReference>
<accession>A0A2H5Q3Y7</accession>
<dbReference type="Proteomes" id="UP000236630">
    <property type="component" value="Unassembled WGS sequence"/>
</dbReference>
<feature type="chain" id="PRO_5014184458" description="Leucine-rich repeat-containing N-terminal plant-type domain-containing protein" evidence="11">
    <location>
        <begin position="21"/>
        <end position="404"/>
    </location>
</feature>
<keyword evidence="8" id="KW-0472">Membrane</keyword>
<keyword evidence="6" id="KW-0677">Repeat</keyword>
<evidence type="ECO:0000256" key="1">
    <source>
        <dbReference type="ARBA" id="ARBA00004479"/>
    </source>
</evidence>
<evidence type="ECO:0000256" key="2">
    <source>
        <dbReference type="ARBA" id="ARBA00009592"/>
    </source>
</evidence>
<evidence type="ECO:0000259" key="12">
    <source>
        <dbReference type="Pfam" id="PF08263"/>
    </source>
</evidence>
<keyword evidence="10" id="KW-0325">Glycoprotein</keyword>
<evidence type="ECO:0000256" key="10">
    <source>
        <dbReference type="ARBA" id="ARBA00023180"/>
    </source>
</evidence>
<keyword evidence="4" id="KW-0812">Transmembrane</keyword>
<comment type="subcellular location">
    <subcellularLocation>
        <location evidence="1">Membrane</location>
        <topology evidence="1">Single-pass type I membrane protein</topology>
    </subcellularLocation>
</comment>
<keyword evidence="14" id="KW-1185">Reference proteome</keyword>
<proteinExistence type="inferred from homology"/>
<comment type="similarity">
    <text evidence="2">Belongs to the RLP family.</text>
</comment>
<gene>
    <name evidence="13" type="ORF">CUMW_193930</name>
</gene>
<dbReference type="InterPro" id="IPR001611">
    <property type="entry name" value="Leu-rich_rpt"/>
</dbReference>
<dbReference type="InterPro" id="IPR013210">
    <property type="entry name" value="LRR_N_plant-typ"/>
</dbReference>
<keyword evidence="9" id="KW-0675">Receptor</keyword>
<dbReference type="PANTHER" id="PTHR48063:SF98">
    <property type="entry name" value="LRR RECEPTOR-LIKE SERINE_THREONINE-PROTEIN KINASE FLS2"/>
    <property type="match status" value="1"/>
</dbReference>
<dbReference type="InterPro" id="IPR032675">
    <property type="entry name" value="LRR_dom_sf"/>
</dbReference>
<dbReference type="Pfam" id="PF13516">
    <property type="entry name" value="LRR_6"/>
    <property type="match status" value="1"/>
</dbReference>
<evidence type="ECO:0000256" key="8">
    <source>
        <dbReference type="ARBA" id="ARBA00023136"/>
    </source>
</evidence>
<keyword evidence="7" id="KW-1133">Transmembrane helix</keyword>
<dbReference type="EMBL" id="BDQV01000209">
    <property type="protein sequence ID" value="GAY59359.1"/>
    <property type="molecule type" value="Genomic_DNA"/>
</dbReference>
<protein>
    <recommendedName>
        <fullName evidence="12">Leucine-rich repeat-containing N-terminal plant-type domain-containing protein</fullName>
    </recommendedName>
</protein>
<comment type="caution">
    <text evidence="13">The sequence shown here is derived from an EMBL/GenBank/DDBJ whole genome shotgun (WGS) entry which is preliminary data.</text>
</comment>
<feature type="signal peptide" evidence="11">
    <location>
        <begin position="1"/>
        <end position="20"/>
    </location>
</feature>
<dbReference type="Pfam" id="PF00560">
    <property type="entry name" value="LRR_1"/>
    <property type="match status" value="1"/>
</dbReference>
<evidence type="ECO:0000256" key="4">
    <source>
        <dbReference type="ARBA" id="ARBA00022692"/>
    </source>
</evidence>
<dbReference type="FunFam" id="3.80.10.10:FF:000041">
    <property type="entry name" value="LRR receptor-like serine/threonine-protein kinase ERECTA"/>
    <property type="match status" value="1"/>
</dbReference>
<dbReference type="GO" id="GO:0016020">
    <property type="term" value="C:membrane"/>
    <property type="evidence" value="ECO:0007669"/>
    <property type="project" value="UniProtKB-SubCell"/>
</dbReference>
<evidence type="ECO:0000256" key="7">
    <source>
        <dbReference type="ARBA" id="ARBA00022989"/>
    </source>
</evidence>
<dbReference type="Pfam" id="PF13855">
    <property type="entry name" value="LRR_8"/>
    <property type="match status" value="1"/>
</dbReference>
<evidence type="ECO:0000256" key="5">
    <source>
        <dbReference type="ARBA" id="ARBA00022729"/>
    </source>
</evidence>
<dbReference type="Pfam" id="PF08263">
    <property type="entry name" value="LRRNT_2"/>
    <property type="match status" value="1"/>
</dbReference>
<name>A0A2H5Q3Y7_CITUN</name>
<evidence type="ECO:0000256" key="11">
    <source>
        <dbReference type="SAM" id="SignalP"/>
    </source>
</evidence>
<evidence type="ECO:0000313" key="14">
    <source>
        <dbReference type="Proteomes" id="UP000236630"/>
    </source>
</evidence>
<dbReference type="Gene3D" id="3.80.10.10">
    <property type="entry name" value="Ribonuclease Inhibitor"/>
    <property type="match status" value="3"/>
</dbReference>
<reference evidence="13 14" key="1">
    <citation type="journal article" date="2017" name="Front. Genet.">
        <title>Draft sequencing of the heterozygous diploid genome of Satsuma (Citrus unshiu Marc.) using a hybrid assembly approach.</title>
        <authorList>
            <person name="Shimizu T."/>
            <person name="Tanizawa Y."/>
            <person name="Mochizuki T."/>
            <person name="Nagasaki H."/>
            <person name="Yoshioka T."/>
            <person name="Toyoda A."/>
            <person name="Fujiyama A."/>
            <person name="Kaminuma E."/>
            <person name="Nakamura Y."/>
        </authorList>
    </citation>
    <scope>NUCLEOTIDE SEQUENCE [LARGE SCALE GENOMIC DNA]</scope>
    <source>
        <strain evidence="14">cv. Miyagawa wase</strain>
    </source>
</reference>
<dbReference type="AlphaFoldDB" id="A0A2H5Q3Y7"/>
<keyword evidence="3" id="KW-0433">Leucine-rich repeat</keyword>
<organism evidence="13 14">
    <name type="scientific">Citrus unshiu</name>
    <name type="common">Satsuma mandarin</name>
    <name type="synonym">Citrus nobilis var. unshiu</name>
    <dbReference type="NCBI Taxonomy" id="55188"/>
    <lineage>
        <taxon>Eukaryota</taxon>
        <taxon>Viridiplantae</taxon>
        <taxon>Streptophyta</taxon>
        <taxon>Embryophyta</taxon>
        <taxon>Tracheophyta</taxon>
        <taxon>Spermatophyta</taxon>
        <taxon>Magnoliopsida</taxon>
        <taxon>eudicotyledons</taxon>
        <taxon>Gunneridae</taxon>
        <taxon>Pentapetalae</taxon>
        <taxon>rosids</taxon>
        <taxon>malvids</taxon>
        <taxon>Sapindales</taxon>
        <taxon>Rutaceae</taxon>
        <taxon>Aurantioideae</taxon>
        <taxon>Citrus</taxon>
    </lineage>
</organism>
<dbReference type="PANTHER" id="PTHR48063">
    <property type="entry name" value="LRR RECEPTOR-LIKE KINASE"/>
    <property type="match status" value="1"/>
</dbReference>